<dbReference type="GO" id="GO:0140359">
    <property type="term" value="F:ABC-type transporter activity"/>
    <property type="evidence" value="ECO:0007669"/>
    <property type="project" value="InterPro"/>
</dbReference>
<dbReference type="GO" id="GO:0016020">
    <property type="term" value="C:membrane"/>
    <property type="evidence" value="ECO:0007669"/>
    <property type="project" value="UniProtKB-SubCell"/>
</dbReference>
<comment type="subcellular location">
    <subcellularLocation>
        <location evidence="1">Membrane</location>
        <topology evidence="1">Multi-pass membrane protein</topology>
    </subcellularLocation>
</comment>
<dbReference type="Pfam" id="PF12698">
    <property type="entry name" value="ABC2_membrane_3"/>
    <property type="match status" value="1"/>
</dbReference>
<evidence type="ECO:0000256" key="5">
    <source>
        <dbReference type="SAM" id="Phobius"/>
    </source>
</evidence>
<protein>
    <recommendedName>
        <fullName evidence="6">ABC-2 type transporter transmembrane domain-containing protein</fullName>
    </recommendedName>
</protein>
<name>A0A2G9TMG1_TELCI</name>
<dbReference type="EMBL" id="KZ358606">
    <property type="protein sequence ID" value="PIO59166.1"/>
    <property type="molecule type" value="Genomic_DNA"/>
</dbReference>
<keyword evidence="2 5" id="KW-0812">Transmembrane</keyword>
<keyword evidence="3 5" id="KW-1133">Transmembrane helix</keyword>
<evidence type="ECO:0000313" key="7">
    <source>
        <dbReference type="EMBL" id="PIO59166.1"/>
    </source>
</evidence>
<dbReference type="AlphaFoldDB" id="A0A2G9TMG1"/>
<organism evidence="7 8">
    <name type="scientific">Teladorsagia circumcincta</name>
    <name type="common">Brown stomach worm</name>
    <name type="synonym">Ostertagia circumcincta</name>
    <dbReference type="NCBI Taxonomy" id="45464"/>
    <lineage>
        <taxon>Eukaryota</taxon>
        <taxon>Metazoa</taxon>
        <taxon>Ecdysozoa</taxon>
        <taxon>Nematoda</taxon>
        <taxon>Chromadorea</taxon>
        <taxon>Rhabditida</taxon>
        <taxon>Rhabditina</taxon>
        <taxon>Rhabditomorpha</taxon>
        <taxon>Strongyloidea</taxon>
        <taxon>Trichostrongylidae</taxon>
        <taxon>Teladorsagia</taxon>
    </lineage>
</organism>
<feature type="transmembrane region" description="Helical" evidence="5">
    <location>
        <begin position="24"/>
        <end position="45"/>
    </location>
</feature>
<feature type="domain" description="ABC-2 type transporter transmembrane" evidence="6">
    <location>
        <begin position="3"/>
        <end position="68"/>
    </location>
</feature>
<feature type="non-terminal residue" evidence="7">
    <location>
        <position position="128"/>
    </location>
</feature>
<evidence type="ECO:0000256" key="3">
    <source>
        <dbReference type="ARBA" id="ARBA00022989"/>
    </source>
</evidence>
<evidence type="ECO:0000256" key="2">
    <source>
        <dbReference type="ARBA" id="ARBA00022692"/>
    </source>
</evidence>
<reference evidence="7 8" key="1">
    <citation type="submission" date="2015-09" db="EMBL/GenBank/DDBJ databases">
        <title>Draft genome of the parasitic nematode Teladorsagia circumcincta isolate WARC Sus (inbred).</title>
        <authorList>
            <person name="Mitreva M."/>
        </authorList>
    </citation>
    <scope>NUCLEOTIDE SEQUENCE [LARGE SCALE GENOMIC DNA]</scope>
    <source>
        <strain evidence="7 8">S</strain>
    </source>
</reference>
<gene>
    <name evidence="7" type="ORF">TELCIR_19379</name>
</gene>
<keyword evidence="4 5" id="KW-0472">Membrane</keyword>
<evidence type="ECO:0000256" key="1">
    <source>
        <dbReference type="ARBA" id="ARBA00004141"/>
    </source>
</evidence>
<feature type="transmembrane region" description="Helical" evidence="5">
    <location>
        <begin position="51"/>
        <end position="70"/>
    </location>
</feature>
<sequence length="128" mass="14282">RVCDAFHLQLVSGLSRFTYWFTGYLFDMSIYILSVVAILMIYVMFGVKEFAYSFESLCCFFLVFLLYGSVHAQKGKELNPPRSRVITADSISPSVVFNGHALCLSDSSHSDRGTGALHSGTGAFRIFK</sequence>
<evidence type="ECO:0000256" key="4">
    <source>
        <dbReference type="ARBA" id="ARBA00023136"/>
    </source>
</evidence>
<feature type="non-terminal residue" evidence="7">
    <location>
        <position position="1"/>
    </location>
</feature>
<proteinExistence type="predicted"/>
<dbReference type="Proteomes" id="UP000230423">
    <property type="component" value="Unassembled WGS sequence"/>
</dbReference>
<evidence type="ECO:0000259" key="6">
    <source>
        <dbReference type="Pfam" id="PF12698"/>
    </source>
</evidence>
<keyword evidence="8" id="KW-1185">Reference proteome</keyword>
<dbReference type="InterPro" id="IPR013525">
    <property type="entry name" value="ABC2_TM"/>
</dbReference>
<accession>A0A2G9TMG1</accession>
<evidence type="ECO:0000313" key="8">
    <source>
        <dbReference type="Proteomes" id="UP000230423"/>
    </source>
</evidence>